<feature type="transmembrane region" description="Helical" evidence="1">
    <location>
        <begin position="135"/>
        <end position="168"/>
    </location>
</feature>
<name>E3N4P5_CAERE</name>
<feature type="transmembrane region" description="Helical" evidence="1">
    <location>
        <begin position="66"/>
        <end position="87"/>
    </location>
</feature>
<dbReference type="InParanoid" id="E3N4P5"/>
<dbReference type="EMBL" id="DS268527">
    <property type="protein sequence ID" value="EFO86423.1"/>
    <property type="molecule type" value="Genomic_DNA"/>
</dbReference>
<protein>
    <submittedName>
        <fullName evidence="2">Uncharacterized protein</fullName>
    </submittedName>
</protein>
<evidence type="ECO:0000313" key="2">
    <source>
        <dbReference type="EMBL" id="EFO86423.1"/>
    </source>
</evidence>
<proteinExistence type="predicted"/>
<keyword evidence="1" id="KW-1133">Transmembrane helix</keyword>
<dbReference type="AlphaFoldDB" id="E3N4P5"/>
<dbReference type="RefSeq" id="XP_003096599.2">
    <property type="nucleotide sequence ID" value="XM_003096551.2"/>
</dbReference>
<keyword evidence="1" id="KW-0472">Membrane</keyword>
<gene>
    <name evidence="2" type="ORF">CRE_01227</name>
</gene>
<sequence>MRTQNESDQEKGINHEEPREHAGFEMAAEPDKTCCLCSPRFHVLAQCIVILIMSLIYSIIGYKDLLIWSAVGLFMIILVIAIPKFFANFYSFAIQFLFWIAFCLYTLTYLIMIVVMKIKSDKESENRTKGDKGGAAVSAFIINFIFIPFIAIYSIILLFSMLATFLVFRMTLFAYKNR</sequence>
<feature type="transmembrane region" description="Helical" evidence="1">
    <location>
        <begin position="96"/>
        <end position="115"/>
    </location>
</feature>
<dbReference type="Proteomes" id="UP000008281">
    <property type="component" value="Unassembled WGS sequence"/>
</dbReference>
<dbReference type="HOGENOM" id="CLU_098775_0_0_1"/>
<feature type="transmembrane region" description="Helical" evidence="1">
    <location>
        <begin position="41"/>
        <end position="60"/>
    </location>
</feature>
<evidence type="ECO:0000313" key="3">
    <source>
        <dbReference type="Proteomes" id="UP000008281"/>
    </source>
</evidence>
<keyword evidence="1" id="KW-0812">Transmembrane</keyword>
<accession>E3N4P5</accession>
<keyword evidence="3" id="KW-1185">Reference proteome</keyword>
<dbReference type="KEGG" id="crq:GCK72_000845"/>
<reference evidence="2" key="1">
    <citation type="submission" date="2007-07" db="EMBL/GenBank/DDBJ databases">
        <title>PCAP assembly of the Caenorhabditis remanei genome.</title>
        <authorList>
            <consortium name="The Caenorhabditis remanei Sequencing Consortium"/>
            <person name="Wilson R.K."/>
        </authorList>
    </citation>
    <scope>NUCLEOTIDE SEQUENCE [LARGE SCALE GENOMIC DNA]</scope>
    <source>
        <strain evidence="2">PB4641</strain>
    </source>
</reference>
<organism evidence="3">
    <name type="scientific">Caenorhabditis remanei</name>
    <name type="common">Caenorhabditis vulgaris</name>
    <dbReference type="NCBI Taxonomy" id="31234"/>
    <lineage>
        <taxon>Eukaryota</taxon>
        <taxon>Metazoa</taxon>
        <taxon>Ecdysozoa</taxon>
        <taxon>Nematoda</taxon>
        <taxon>Chromadorea</taxon>
        <taxon>Rhabditida</taxon>
        <taxon>Rhabditina</taxon>
        <taxon>Rhabditomorpha</taxon>
        <taxon>Rhabditoidea</taxon>
        <taxon>Rhabditidae</taxon>
        <taxon>Peloderinae</taxon>
        <taxon>Caenorhabditis</taxon>
    </lineage>
</organism>
<dbReference type="CTD" id="9824353"/>
<evidence type="ECO:0000256" key="1">
    <source>
        <dbReference type="SAM" id="Phobius"/>
    </source>
</evidence>
<dbReference type="GeneID" id="9824353"/>